<dbReference type="Proteomes" id="UP001240639">
    <property type="component" value="Unassembled WGS sequence"/>
</dbReference>
<dbReference type="EMBL" id="JAVAIM010000001">
    <property type="protein sequence ID" value="MDP4575007.1"/>
    <property type="molecule type" value="Genomic_DNA"/>
</dbReference>
<feature type="transmembrane region" description="Helical" evidence="1">
    <location>
        <begin position="12"/>
        <end position="32"/>
    </location>
</feature>
<evidence type="ECO:0000313" key="3">
    <source>
        <dbReference type="Proteomes" id="UP001240639"/>
    </source>
</evidence>
<organism evidence="2 3">
    <name type="scientific">Qipengyuania profundimaris</name>
    <dbReference type="NCBI Taxonomy" id="3067652"/>
    <lineage>
        <taxon>Bacteria</taxon>
        <taxon>Pseudomonadati</taxon>
        <taxon>Pseudomonadota</taxon>
        <taxon>Alphaproteobacteria</taxon>
        <taxon>Sphingomonadales</taxon>
        <taxon>Erythrobacteraceae</taxon>
        <taxon>Qipengyuania</taxon>
    </lineage>
</organism>
<accession>A0ABT9HPF1</accession>
<sequence>MKRDAKNLAMDSKRIGGIAVLIIVALCILAWIDGGEEPLHPIEQEITLPGAAR</sequence>
<proteinExistence type="predicted"/>
<protein>
    <submittedName>
        <fullName evidence="2">Uncharacterized protein</fullName>
    </submittedName>
</protein>
<comment type="caution">
    <text evidence="2">The sequence shown here is derived from an EMBL/GenBank/DDBJ whole genome shotgun (WGS) entry which is preliminary data.</text>
</comment>
<keyword evidence="3" id="KW-1185">Reference proteome</keyword>
<evidence type="ECO:0000256" key="1">
    <source>
        <dbReference type="SAM" id="Phobius"/>
    </source>
</evidence>
<name>A0ABT9HPF1_9SPHN</name>
<dbReference type="RefSeq" id="WP_305932358.1">
    <property type="nucleotide sequence ID" value="NZ_JAVAIM010000001.1"/>
</dbReference>
<evidence type="ECO:0000313" key="2">
    <source>
        <dbReference type="EMBL" id="MDP4575007.1"/>
    </source>
</evidence>
<keyword evidence="1" id="KW-1133">Transmembrane helix</keyword>
<keyword evidence="1" id="KW-0472">Membrane</keyword>
<gene>
    <name evidence="2" type="ORF">Q9K02_07635</name>
</gene>
<reference evidence="2 3" key="1">
    <citation type="submission" date="2023-08" db="EMBL/GenBank/DDBJ databases">
        <title>genomic of G39.</title>
        <authorList>
            <person name="Wang Y."/>
        </authorList>
    </citation>
    <scope>NUCLEOTIDE SEQUENCE [LARGE SCALE GENOMIC DNA]</scope>
    <source>
        <strain evidence="2 3">G39</strain>
    </source>
</reference>
<keyword evidence="1" id="KW-0812">Transmembrane</keyword>